<dbReference type="GO" id="GO:0010468">
    <property type="term" value="P:regulation of gene expression"/>
    <property type="evidence" value="ECO:0007669"/>
    <property type="project" value="InterPro"/>
</dbReference>
<keyword evidence="1" id="KW-0472">Membrane</keyword>
<dbReference type="Proteomes" id="UP000005707">
    <property type="component" value="Unassembled WGS sequence"/>
</dbReference>
<evidence type="ECO:0000256" key="1">
    <source>
        <dbReference type="SAM" id="Phobius"/>
    </source>
</evidence>
<keyword evidence="2" id="KW-0503">Monooxygenase</keyword>
<gene>
    <name evidence="2" type="ORF">HLPCO_000764</name>
</gene>
<dbReference type="GO" id="GO:0016020">
    <property type="term" value="C:membrane"/>
    <property type="evidence" value="ECO:0007669"/>
    <property type="project" value="InterPro"/>
</dbReference>
<name>U2FK03_9MOLU</name>
<dbReference type="Pfam" id="PF05145">
    <property type="entry name" value="AbrB"/>
    <property type="match status" value="2"/>
</dbReference>
<reference evidence="2 3" key="1">
    <citation type="journal article" date="2011" name="J. Bacteriol.">
        <title>Genome sequence of Haloplasma contractile, an unusual contractile bacterium from a deep-sea anoxic brine lake.</title>
        <authorList>
            <person name="Antunes A."/>
            <person name="Alam I."/>
            <person name="El Dorry H."/>
            <person name="Siam R."/>
            <person name="Robertson A."/>
            <person name="Bajic V.B."/>
            <person name="Stingl U."/>
        </authorList>
    </citation>
    <scope>NUCLEOTIDE SEQUENCE [LARGE SCALE GENOMIC DNA]</scope>
    <source>
        <strain evidence="2 3">SSD-17B</strain>
    </source>
</reference>
<dbReference type="OrthoDB" id="5460360at2"/>
<sequence>MYIIITLVVAVLGGFIAARFKIPAGPLIGALIAVSIFNIMTANAIMPVEIKLFTQVISGIFIGSRIEREDIKELLRIIRPAILTISILFMACISMGIIMHYITGYSLTTTLFATAPGGIVHTTLMSDDMNADTAVVSVLQVTRLVTVISLFPFLLKRIINKFILKKEKDKLELEYLEEDAGTKYINKTELNSIITVENIHVTNLFQTLKNIGYTVFFGAIFGLIGYITRIPAGVLMFAMIGCAFQNIVWKTAYIPKPTKNIAQVFAGALIGTSVTLTAVVEMRNLIVPALLMMVGYFIINMLLAIILYKKCKVDLITALFSCTPGGASTISLMAGDFGAKVTSVSTLQILRSVCVVTFYPFIIQFVYSLTT</sequence>
<feature type="transmembrane region" description="Helical" evidence="1">
    <location>
        <begin position="315"/>
        <end position="334"/>
    </location>
</feature>
<feature type="transmembrane region" description="Helical" evidence="1">
    <location>
        <begin position="27"/>
        <end position="46"/>
    </location>
</feature>
<evidence type="ECO:0000313" key="2">
    <source>
        <dbReference type="EMBL" id="ERJ13145.1"/>
    </source>
</evidence>
<dbReference type="EMBL" id="AFNU02000002">
    <property type="protein sequence ID" value="ERJ13145.1"/>
    <property type="molecule type" value="Genomic_DNA"/>
</dbReference>
<keyword evidence="1" id="KW-1133">Transmembrane helix</keyword>
<feature type="transmembrane region" description="Helical" evidence="1">
    <location>
        <begin position="233"/>
        <end position="249"/>
    </location>
</feature>
<dbReference type="InterPro" id="IPR017516">
    <property type="entry name" value="AbrB_dup"/>
</dbReference>
<evidence type="ECO:0000313" key="3">
    <source>
        <dbReference type="Proteomes" id="UP000005707"/>
    </source>
</evidence>
<comment type="caution">
    <text evidence="2">The sequence shown here is derived from an EMBL/GenBank/DDBJ whole genome shotgun (WGS) entry which is preliminary data.</text>
</comment>
<dbReference type="InParanoid" id="U2FK03"/>
<feature type="transmembrane region" description="Helical" evidence="1">
    <location>
        <begin position="81"/>
        <end position="102"/>
    </location>
</feature>
<dbReference type="AlphaFoldDB" id="U2FK03"/>
<feature type="transmembrane region" description="Helical" evidence="1">
    <location>
        <begin position="286"/>
        <end position="308"/>
    </location>
</feature>
<protein>
    <submittedName>
        <fullName evidence="2">Ammonia monooxygenase protein</fullName>
    </submittedName>
</protein>
<keyword evidence="1" id="KW-0812">Transmembrane</keyword>
<feature type="transmembrane region" description="Helical" evidence="1">
    <location>
        <begin position="134"/>
        <end position="155"/>
    </location>
</feature>
<dbReference type="STRING" id="1033810.HLPCO_000764"/>
<accession>U2FK03</accession>
<feature type="transmembrane region" description="Helical" evidence="1">
    <location>
        <begin position="210"/>
        <end position="227"/>
    </location>
</feature>
<dbReference type="FunCoup" id="U2FK03">
    <property type="interactions" value="5"/>
</dbReference>
<dbReference type="PANTHER" id="PTHR38457:SF1">
    <property type="entry name" value="REGULATOR ABRB-RELATED"/>
    <property type="match status" value="1"/>
</dbReference>
<dbReference type="eggNOG" id="COG3180">
    <property type="taxonomic scope" value="Bacteria"/>
</dbReference>
<dbReference type="NCBIfam" id="TIGR03082">
    <property type="entry name" value="Gneg_AbrB_dup"/>
    <property type="match status" value="2"/>
</dbReference>
<keyword evidence="2" id="KW-0560">Oxidoreductase</keyword>
<proteinExistence type="predicted"/>
<reference evidence="2 3" key="2">
    <citation type="journal article" date="2013" name="PLoS ONE">
        <title>INDIGO - INtegrated Data Warehouse of MIcrobial GenOmes with Examples from the Red Sea Extremophiles.</title>
        <authorList>
            <person name="Alam I."/>
            <person name="Antunes A."/>
            <person name="Kamau A.A."/>
            <person name="Ba Alawi W."/>
            <person name="Kalkatawi M."/>
            <person name="Stingl U."/>
            <person name="Bajic V.B."/>
        </authorList>
    </citation>
    <scope>NUCLEOTIDE SEQUENCE [LARGE SCALE GENOMIC DNA]</scope>
    <source>
        <strain evidence="2 3">SSD-17B</strain>
    </source>
</reference>
<dbReference type="RefSeq" id="WP_008826845.1">
    <property type="nucleotide sequence ID" value="NZ_AFNU02000002.1"/>
</dbReference>
<feature type="transmembrane region" description="Helical" evidence="1">
    <location>
        <begin position="349"/>
        <end position="369"/>
    </location>
</feature>
<dbReference type="PIRSF" id="PIRSF038991">
    <property type="entry name" value="Protein_AbrB"/>
    <property type="match status" value="1"/>
</dbReference>
<feature type="transmembrane region" description="Helical" evidence="1">
    <location>
        <begin position="261"/>
        <end position="280"/>
    </location>
</feature>
<dbReference type="PANTHER" id="PTHR38457">
    <property type="entry name" value="REGULATOR ABRB-RELATED"/>
    <property type="match status" value="1"/>
</dbReference>
<keyword evidence="3" id="KW-1185">Reference proteome</keyword>
<organism evidence="2 3">
    <name type="scientific">Haloplasma contractile SSD-17B</name>
    <dbReference type="NCBI Taxonomy" id="1033810"/>
    <lineage>
        <taxon>Bacteria</taxon>
        <taxon>Bacillati</taxon>
        <taxon>Mycoplasmatota</taxon>
        <taxon>Mollicutes</taxon>
        <taxon>Haloplasmatales</taxon>
        <taxon>Haloplasmataceae</taxon>
        <taxon>Haloplasma</taxon>
    </lineage>
</organism>
<dbReference type="GO" id="GO:0004497">
    <property type="term" value="F:monooxygenase activity"/>
    <property type="evidence" value="ECO:0007669"/>
    <property type="project" value="UniProtKB-KW"/>
</dbReference>
<dbReference type="InterPro" id="IPR007820">
    <property type="entry name" value="AbrB_fam"/>
</dbReference>